<dbReference type="Gene3D" id="2.30.30.100">
    <property type="match status" value="1"/>
</dbReference>
<sequence length="256" mass="27366">MYDLAALGAELRGTVFAGQVAYFPTIDSTNTYALAQAQRGAPHGSVYLAGEQTAGRGRGGHQWHSRPQDGIYVSVLVRPSLSSDRALWLSLIAGMAVKAAIEQPTALAADIRWPNDVLLRGKKCAGILVESVFAGDAMRYAVIGIGLNVNHESFPEPLSQTATSLRQEAGHPHSRDVLLTTLLHALQAELTALAVSEDVLERFTAASSWVRNKQVSVAEDEGYTGVTCGLNPQGFLLVNTRDGTRTVRSGGVRPCE</sequence>
<reference evidence="3 4" key="1">
    <citation type="submission" date="2019-08" db="EMBL/GenBank/DDBJ databases">
        <title>Complete genome sequence of Terriglobus albidus strain ORNL.</title>
        <authorList>
            <person name="Podar M."/>
        </authorList>
    </citation>
    <scope>NUCLEOTIDE SEQUENCE [LARGE SCALE GENOMIC DNA]</scope>
    <source>
        <strain evidence="3 4">ORNL</strain>
    </source>
</reference>
<keyword evidence="1 3" id="KW-0436">Ligase</keyword>
<evidence type="ECO:0000313" key="3">
    <source>
        <dbReference type="EMBL" id="QEE30996.1"/>
    </source>
</evidence>
<dbReference type="NCBIfam" id="TIGR00121">
    <property type="entry name" value="birA_ligase"/>
    <property type="match status" value="1"/>
</dbReference>
<dbReference type="Proteomes" id="UP000321820">
    <property type="component" value="Chromosome"/>
</dbReference>
<evidence type="ECO:0000313" key="4">
    <source>
        <dbReference type="Proteomes" id="UP000321820"/>
    </source>
</evidence>
<keyword evidence="4" id="KW-1185">Reference proteome</keyword>
<dbReference type="OrthoDB" id="9807064at2"/>
<organism evidence="3 4">
    <name type="scientific">Terriglobus albidus</name>
    <dbReference type="NCBI Taxonomy" id="1592106"/>
    <lineage>
        <taxon>Bacteria</taxon>
        <taxon>Pseudomonadati</taxon>
        <taxon>Acidobacteriota</taxon>
        <taxon>Terriglobia</taxon>
        <taxon>Terriglobales</taxon>
        <taxon>Acidobacteriaceae</taxon>
        <taxon>Terriglobus</taxon>
    </lineage>
</organism>
<dbReference type="GO" id="GO:0005737">
    <property type="term" value="C:cytoplasm"/>
    <property type="evidence" value="ECO:0007669"/>
    <property type="project" value="TreeGrafter"/>
</dbReference>
<dbReference type="KEGG" id="talb:FTW19_25120"/>
<dbReference type="InterPro" id="IPR004143">
    <property type="entry name" value="BPL_LPL_catalytic"/>
</dbReference>
<dbReference type="EC" id="6.3.4.15" evidence="3"/>
<dbReference type="Gene3D" id="3.30.930.10">
    <property type="entry name" value="Bira Bifunctional Protein, Domain 2"/>
    <property type="match status" value="1"/>
</dbReference>
<dbReference type="PANTHER" id="PTHR12835">
    <property type="entry name" value="BIOTIN PROTEIN LIGASE"/>
    <property type="match status" value="1"/>
</dbReference>
<gene>
    <name evidence="3" type="ORF">FTW19_25120</name>
</gene>
<dbReference type="RefSeq" id="WP_147650290.1">
    <property type="nucleotide sequence ID" value="NZ_CP042806.1"/>
</dbReference>
<dbReference type="InterPro" id="IPR045864">
    <property type="entry name" value="aa-tRNA-synth_II/BPL/LPL"/>
</dbReference>
<dbReference type="PANTHER" id="PTHR12835:SF5">
    <property type="entry name" value="BIOTIN--PROTEIN LIGASE"/>
    <property type="match status" value="1"/>
</dbReference>
<dbReference type="InterPro" id="IPR004408">
    <property type="entry name" value="Biotin_CoA_COase_ligase"/>
</dbReference>
<dbReference type="PROSITE" id="PS51733">
    <property type="entry name" value="BPL_LPL_CATALYTIC"/>
    <property type="match status" value="1"/>
</dbReference>
<dbReference type="AlphaFoldDB" id="A0A5B9ELJ6"/>
<dbReference type="SUPFAM" id="SSF55681">
    <property type="entry name" value="Class II aaRS and biotin synthetases"/>
    <property type="match status" value="1"/>
</dbReference>
<dbReference type="EMBL" id="CP042806">
    <property type="protein sequence ID" value="QEE30996.1"/>
    <property type="molecule type" value="Genomic_DNA"/>
</dbReference>
<dbReference type="GO" id="GO:0004077">
    <property type="term" value="F:biotin--[biotin carboxyl-carrier protein] ligase activity"/>
    <property type="evidence" value="ECO:0007669"/>
    <property type="project" value="UniProtKB-EC"/>
</dbReference>
<dbReference type="Pfam" id="PF03099">
    <property type="entry name" value="BPL_LplA_LipB"/>
    <property type="match status" value="1"/>
</dbReference>
<name>A0A5B9ELJ6_9BACT</name>
<evidence type="ECO:0000256" key="1">
    <source>
        <dbReference type="ARBA" id="ARBA00022598"/>
    </source>
</evidence>
<evidence type="ECO:0000259" key="2">
    <source>
        <dbReference type="PROSITE" id="PS51733"/>
    </source>
</evidence>
<proteinExistence type="predicted"/>
<protein>
    <submittedName>
        <fullName evidence="3">Biotin--[acetyl-CoA-carboxylase] ligase</fullName>
        <ecNumber evidence="3">6.3.4.15</ecNumber>
    </submittedName>
</protein>
<dbReference type="CDD" id="cd16442">
    <property type="entry name" value="BPL"/>
    <property type="match status" value="1"/>
</dbReference>
<accession>A0A5B9ELJ6</accession>
<feature type="domain" description="BPL/LPL catalytic" evidence="2">
    <location>
        <begin position="5"/>
        <end position="194"/>
    </location>
</feature>